<dbReference type="PROSITE" id="PS50059">
    <property type="entry name" value="FKBP_PPIASE"/>
    <property type="match status" value="1"/>
</dbReference>
<evidence type="ECO:0000256" key="5">
    <source>
        <dbReference type="PROSITE-ProRule" id="PRU00277"/>
    </source>
</evidence>
<keyword evidence="3 5" id="KW-0697">Rotamase</keyword>
<dbReference type="InterPro" id="IPR000774">
    <property type="entry name" value="PPIase_FKBP_N"/>
</dbReference>
<dbReference type="Pfam" id="PF00254">
    <property type="entry name" value="FKBP_C"/>
    <property type="match status" value="1"/>
</dbReference>
<keyword evidence="9" id="KW-1185">Reference proteome</keyword>
<sequence length="161" mass="17252">MFRTLTILACALALGACHKTLPDQSAAAKTFLAQNATQPGVHVLPDGLQYKVVRSGPADGLRPQRMDEVKVHYEGKLINGKVFDSSYERGQPASMPLKGLIPGWQEALQLMRPGDEWVLYVPPALGYGDQGAGGEIPPGAALIFRIELIDVLPGVGHIQQG</sequence>
<protein>
    <recommendedName>
        <fullName evidence="6">Peptidyl-prolyl cis-trans isomerase</fullName>
        <ecNumber evidence="6">5.2.1.8</ecNumber>
    </recommendedName>
</protein>
<comment type="catalytic activity">
    <reaction evidence="1 5 6">
        <text>[protein]-peptidylproline (omega=180) = [protein]-peptidylproline (omega=0)</text>
        <dbReference type="Rhea" id="RHEA:16237"/>
        <dbReference type="Rhea" id="RHEA-COMP:10747"/>
        <dbReference type="Rhea" id="RHEA-COMP:10748"/>
        <dbReference type="ChEBI" id="CHEBI:83833"/>
        <dbReference type="ChEBI" id="CHEBI:83834"/>
        <dbReference type="EC" id="5.2.1.8"/>
    </reaction>
</comment>
<accession>A0A328AYB0</accession>
<evidence type="ECO:0000256" key="1">
    <source>
        <dbReference type="ARBA" id="ARBA00000971"/>
    </source>
</evidence>
<dbReference type="PANTHER" id="PTHR43811:SF57">
    <property type="entry name" value="FKBP-TYPE PEPTIDYL-PROLYL CIS-TRANS ISOMERASE FKPA-RELATED"/>
    <property type="match status" value="1"/>
</dbReference>
<dbReference type="Gene3D" id="3.10.50.40">
    <property type="match status" value="1"/>
</dbReference>
<evidence type="ECO:0000313" key="8">
    <source>
        <dbReference type="EMBL" id="RAK59639.1"/>
    </source>
</evidence>
<dbReference type="InterPro" id="IPR046357">
    <property type="entry name" value="PPIase_dom_sf"/>
</dbReference>
<dbReference type="PROSITE" id="PS51257">
    <property type="entry name" value="PROKAR_LIPOPROTEIN"/>
    <property type="match status" value="1"/>
</dbReference>
<keyword evidence="4 5" id="KW-0413">Isomerase</keyword>
<comment type="similarity">
    <text evidence="2 6">Belongs to the FKBP-type PPIase family.</text>
</comment>
<proteinExistence type="inferred from homology"/>
<dbReference type="EC" id="5.2.1.8" evidence="6"/>
<organism evidence="8 9">
    <name type="scientific">Phenylobacterium hankyongense</name>
    <dbReference type="NCBI Taxonomy" id="1813876"/>
    <lineage>
        <taxon>Bacteria</taxon>
        <taxon>Pseudomonadati</taxon>
        <taxon>Pseudomonadota</taxon>
        <taxon>Alphaproteobacteria</taxon>
        <taxon>Caulobacterales</taxon>
        <taxon>Caulobacteraceae</taxon>
        <taxon>Phenylobacterium</taxon>
    </lineage>
</organism>
<comment type="caution">
    <text evidence="8">The sequence shown here is derived from an EMBL/GenBank/DDBJ whole genome shotgun (WGS) entry which is preliminary data.</text>
</comment>
<evidence type="ECO:0000259" key="7">
    <source>
        <dbReference type="PROSITE" id="PS50059"/>
    </source>
</evidence>
<name>A0A328AYB0_9CAUL</name>
<dbReference type="EMBL" id="QFYP01000001">
    <property type="protein sequence ID" value="RAK59639.1"/>
    <property type="molecule type" value="Genomic_DNA"/>
</dbReference>
<reference evidence="9" key="1">
    <citation type="submission" date="2018-05" db="EMBL/GenBank/DDBJ databases">
        <authorList>
            <person name="Li X."/>
        </authorList>
    </citation>
    <scope>NUCLEOTIDE SEQUENCE [LARGE SCALE GENOMIC DNA]</scope>
    <source>
        <strain evidence="9">HKS-05</strain>
    </source>
</reference>
<feature type="domain" description="PPIase FKBP-type" evidence="7">
    <location>
        <begin position="66"/>
        <end position="152"/>
    </location>
</feature>
<dbReference type="InterPro" id="IPR001179">
    <property type="entry name" value="PPIase_FKBP_dom"/>
</dbReference>
<dbReference type="GO" id="GO:0003755">
    <property type="term" value="F:peptidyl-prolyl cis-trans isomerase activity"/>
    <property type="evidence" value="ECO:0007669"/>
    <property type="project" value="UniProtKB-UniRule"/>
</dbReference>
<evidence type="ECO:0000256" key="2">
    <source>
        <dbReference type="ARBA" id="ARBA00006577"/>
    </source>
</evidence>
<dbReference type="AlphaFoldDB" id="A0A328AYB0"/>
<dbReference type="Proteomes" id="UP000249842">
    <property type="component" value="Unassembled WGS sequence"/>
</dbReference>
<dbReference type="RefSeq" id="WP_111456932.1">
    <property type="nucleotide sequence ID" value="NZ_QFYP01000001.1"/>
</dbReference>
<dbReference type="SUPFAM" id="SSF54534">
    <property type="entry name" value="FKBP-like"/>
    <property type="match status" value="1"/>
</dbReference>
<dbReference type="PANTHER" id="PTHR43811">
    <property type="entry name" value="FKBP-TYPE PEPTIDYL-PROLYL CIS-TRANS ISOMERASE FKPA"/>
    <property type="match status" value="1"/>
</dbReference>
<evidence type="ECO:0000256" key="3">
    <source>
        <dbReference type="ARBA" id="ARBA00023110"/>
    </source>
</evidence>
<evidence type="ECO:0000313" key="9">
    <source>
        <dbReference type="Proteomes" id="UP000249842"/>
    </source>
</evidence>
<evidence type="ECO:0000256" key="4">
    <source>
        <dbReference type="ARBA" id="ARBA00023235"/>
    </source>
</evidence>
<gene>
    <name evidence="8" type="ORF">DJ021_07395</name>
</gene>
<evidence type="ECO:0000256" key="6">
    <source>
        <dbReference type="RuleBase" id="RU003915"/>
    </source>
</evidence>
<dbReference type="GO" id="GO:0006457">
    <property type="term" value="P:protein folding"/>
    <property type="evidence" value="ECO:0007669"/>
    <property type="project" value="InterPro"/>
</dbReference>
<dbReference type="Pfam" id="PF01346">
    <property type="entry name" value="FKBP_N"/>
    <property type="match status" value="1"/>
</dbReference>
<dbReference type="OrthoDB" id="9812109at2"/>